<evidence type="ECO:0000313" key="3">
    <source>
        <dbReference type="Proteomes" id="UP000313359"/>
    </source>
</evidence>
<dbReference type="EMBL" id="ML122258">
    <property type="protein sequence ID" value="RPD62531.1"/>
    <property type="molecule type" value="Genomic_DNA"/>
</dbReference>
<organism evidence="2 3">
    <name type="scientific">Lentinus tigrinus ALCF2SS1-6</name>
    <dbReference type="NCBI Taxonomy" id="1328759"/>
    <lineage>
        <taxon>Eukaryota</taxon>
        <taxon>Fungi</taxon>
        <taxon>Dikarya</taxon>
        <taxon>Basidiomycota</taxon>
        <taxon>Agaricomycotina</taxon>
        <taxon>Agaricomycetes</taxon>
        <taxon>Polyporales</taxon>
        <taxon>Polyporaceae</taxon>
        <taxon>Lentinus</taxon>
    </lineage>
</organism>
<dbReference type="OrthoDB" id="2751671at2759"/>
<feature type="non-terminal residue" evidence="2">
    <location>
        <position position="92"/>
    </location>
</feature>
<evidence type="ECO:0000256" key="1">
    <source>
        <dbReference type="SAM" id="MobiDB-lite"/>
    </source>
</evidence>
<feature type="region of interest" description="Disordered" evidence="1">
    <location>
        <begin position="1"/>
        <end position="21"/>
    </location>
</feature>
<dbReference type="Proteomes" id="UP000313359">
    <property type="component" value="Unassembled WGS sequence"/>
</dbReference>
<proteinExistence type="predicted"/>
<protein>
    <submittedName>
        <fullName evidence="2">Uncharacterized protein</fullName>
    </submittedName>
</protein>
<sequence>MSSPAPSSSAPSTAPSVPASLTDQLDRLTTAIQHVGDEIETCKQVSEERHLAKLVRDEEETQRTLTVQEQLAQMIAMTQESLRKNREEPLVG</sequence>
<accession>A0A5C2SFX2</accession>
<dbReference type="AlphaFoldDB" id="A0A5C2SFX2"/>
<reference evidence="2" key="1">
    <citation type="journal article" date="2018" name="Genome Biol. Evol.">
        <title>Genomics and development of Lentinus tigrinus, a white-rot wood-decaying mushroom with dimorphic fruiting bodies.</title>
        <authorList>
            <person name="Wu B."/>
            <person name="Xu Z."/>
            <person name="Knudson A."/>
            <person name="Carlson A."/>
            <person name="Chen N."/>
            <person name="Kovaka S."/>
            <person name="LaButti K."/>
            <person name="Lipzen A."/>
            <person name="Pennachio C."/>
            <person name="Riley R."/>
            <person name="Schakwitz W."/>
            <person name="Umezawa K."/>
            <person name="Ohm R.A."/>
            <person name="Grigoriev I.V."/>
            <person name="Nagy L.G."/>
            <person name="Gibbons J."/>
            <person name="Hibbett D."/>
        </authorList>
    </citation>
    <scope>NUCLEOTIDE SEQUENCE [LARGE SCALE GENOMIC DNA]</scope>
    <source>
        <strain evidence="2">ALCF2SS1-6</strain>
    </source>
</reference>
<evidence type="ECO:0000313" key="2">
    <source>
        <dbReference type="EMBL" id="RPD62531.1"/>
    </source>
</evidence>
<feature type="compositionally biased region" description="Low complexity" evidence="1">
    <location>
        <begin position="1"/>
        <end position="20"/>
    </location>
</feature>
<gene>
    <name evidence="2" type="ORF">L227DRAFT_573094</name>
</gene>
<name>A0A5C2SFX2_9APHY</name>
<keyword evidence="3" id="KW-1185">Reference proteome</keyword>